<evidence type="ECO:0000313" key="2">
    <source>
        <dbReference type="EMBL" id="USI73246.1"/>
    </source>
</evidence>
<evidence type="ECO:0000313" key="3">
    <source>
        <dbReference type="Proteomes" id="UP001056937"/>
    </source>
</evidence>
<name>A0ABY4X8I2_9SPHN</name>
<feature type="chain" id="PRO_5046486434" evidence="1">
    <location>
        <begin position="28"/>
        <end position="285"/>
    </location>
</feature>
<reference evidence="2" key="1">
    <citation type="journal article" date="2022" name="Toxins">
        <title>Genomic Analysis of Sphingopyxis sp. USTB-05 for Biodegrading Cyanobacterial Hepatotoxins.</title>
        <authorList>
            <person name="Liu C."/>
            <person name="Xu Q."/>
            <person name="Zhao Z."/>
            <person name="Zhang H."/>
            <person name="Liu X."/>
            <person name="Yin C."/>
            <person name="Liu Y."/>
            <person name="Yan H."/>
        </authorList>
    </citation>
    <scope>NUCLEOTIDE SEQUENCE</scope>
    <source>
        <strain evidence="2">NBD5</strain>
    </source>
</reference>
<gene>
    <name evidence="2" type="ORF">LHA26_01845</name>
</gene>
<organism evidence="2 3">
    <name type="scientific">Sphingomonas morindae</name>
    <dbReference type="NCBI Taxonomy" id="1541170"/>
    <lineage>
        <taxon>Bacteria</taxon>
        <taxon>Pseudomonadati</taxon>
        <taxon>Pseudomonadota</taxon>
        <taxon>Alphaproteobacteria</taxon>
        <taxon>Sphingomonadales</taxon>
        <taxon>Sphingomonadaceae</taxon>
        <taxon>Sphingomonas</taxon>
    </lineage>
</organism>
<dbReference type="NCBIfam" id="TIGR02001">
    <property type="entry name" value="gcw_chp"/>
    <property type="match status" value="1"/>
</dbReference>
<sequence>MIARARLHLCLASVLSILSGAAAHAQAAPKAFTLSGSAALTTDYRFRGVSQSDGDPAIQGGITLSHQSGVYAGFWGSNLAGWGTFGGPNLELDLVGGFKKTLGSATVDLGLTWYTYPGGADKTDFAEPYVKLSGTRGPLTLLAGIAYAPPQQALGRWYETGADAEAGEYTKPGDKEDNLYLWGDAALAVPGTRLTGKAHLGRSKGNKGLGPNGTSVTPTGEYWDWLIGVDYAVYGPVTLSLAYIDTDISDRDRAYLLPNFAVQNGGDKGKTIAGSKIVFTVGASF</sequence>
<protein>
    <submittedName>
        <fullName evidence="2">TorF family putative porin</fullName>
    </submittedName>
</protein>
<accession>A0ABY4X8I2</accession>
<keyword evidence="1" id="KW-0732">Signal</keyword>
<dbReference type="Pfam" id="PF09694">
    <property type="entry name" value="Gcw_chp"/>
    <property type="match status" value="1"/>
</dbReference>
<dbReference type="RefSeq" id="WP_252167057.1">
    <property type="nucleotide sequence ID" value="NZ_CP084930.1"/>
</dbReference>
<feature type="signal peptide" evidence="1">
    <location>
        <begin position="1"/>
        <end position="27"/>
    </location>
</feature>
<evidence type="ECO:0000256" key="1">
    <source>
        <dbReference type="SAM" id="SignalP"/>
    </source>
</evidence>
<dbReference type="InterPro" id="IPR010239">
    <property type="entry name" value="CHP02001"/>
</dbReference>
<keyword evidence="3" id="KW-1185">Reference proteome</keyword>
<dbReference type="Proteomes" id="UP001056937">
    <property type="component" value="Chromosome 1"/>
</dbReference>
<proteinExistence type="predicted"/>
<dbReference type="EMBL" id="CP084930">
    <property type="protein sequence ID" value="USI73246.1"/>
    <property type="molecule type" value="Genomic_DNA"/>
</dbReference>